<dbReference type="Gene3D" id="1.10.260.40">
    <property type="entry name" value="lambda repressor-like DNA-binding domains"/>
    <property type="match status" value="1"/>
</dbReference>
<dbReference type="GO" id="GO:0003677">
    <property type="term" value="F:DNA binding"/>
    <property type="evidence" value="ECO:0007669"/>
    <property type="project" value="InterPro"/>
</dbReference>
<dbReference type="InterPro" id="IPR001387">
    <property type="entry name" value="Cro/C1-type_HTH"/>
</dbReference>
<sequence length="76" mass="8416">MNKLQIKYIRQMLGLSQQELGHLIGVHNSLISKIETGTANLQPKTEQAIITLFSEKGISDNDATVINALLEKRKAV</sequence>
<dbReference type="AlphaFoldDB" id="A0A7S8CCB6"/>
<dbReference type="EMBL" id="CP049742">
    <property type="protein sequence ID" value="QPC47365.1"/>
    <property type="molecule type" value="Genomic_DNA"/>
</dbReference>
<name>A0A7S8CCB6_9BACI</name>
<dbReference type="SUPFAM" id="SSF47413">
    <property type="entry name" value="lambda repressor-like DNA-binding domains"/>
    <property type="match status" value="1"/>
</dbReference>
<dbReference type="SMART" id="SM00530">
    <property type="entry name" value="HTH_XRE"/>
    <property type="match status" value="1"/>
</dbReference>
<evidence type="ECO:0000313" key="2">
    <source>
        <dbReference type="EMBL" id="QPC47365.1"/>
    </source>
</evidence>
<gene>
    <name evidence="2" type="ORF">G8O30_10600</name>
</gene>
<keyword evidence="3" id="KW-1185">Reference proteome</keyword>
<evidence type="ECO:0000313" key="3">
    <source>
        <dbReference type="Proteomes" id="UP000593626"/>
    </source>
</evidence>
<dbReference type="KEGG" id="mcui:G8O30_10600"/>
<dbReference type="InterPro" id="IPR010982">
    <property type="entry name" value="Lambda_DNA-bd_dom_sf"/>
</dbReference>
<proteinExistence type="predicted"/>
<dbReference type="Proteomes" id="UP000593626">
    <property type="component" value="Chromosome"/>
</dbReference>
<dbReference type="CDD" id="cd00093">
    <property type="entry name" value="HTH_XRE"/>
    <property type="match status" value="1"/>
</dbReference>
<dbReference type="Pfam" id="PF01381">
    <property type="entry name" value="HTH_3"/>
    <property type="match status" value="1"/>
</dbReference>
<feature type="domain" description="HTH cro/C1-type" evidence="1">
    <location>
        <begin position="6"/>
        <end position="53"/>
    </location>
</feature>
<reference evidence="2 3" key="1">
    <citation type="submission" date="2019-07" db="EMBL/GenBank/DDBJ databases">
        <title>Genome sequence of 2 isolates from Red Sea Mangroves.</title>
        <authorList>
            <person name="Sefrji F."/>
            <person name="Michoud G."/>
            <person name="Merlino G."/>
            <person name="Daffonchio D."/>
        </authorList>
    </citation>
    <scope>NUCLEOTIDE SEQUENCE [LARGE SCALE GENOMIC DNA]</scope>
    <source>
        <strain evidence="2 3">R1DC41</strain>
    </source>
</reference>
<dbReference type="RefSeq" id="WP_239672037.1">
    <property type="nucleotide sequence ID" value="NZ_CP049742.1"/>
</dbReference>
<evidence type="ECO:0000259" key="1">
    <source>
        <dbReference type="PROSITE" id="PS50943"/>
    </source>
</evidence>
<organism evidence="2 3">
    <name type="scientific">Mangrovibacillus cuniculi</name>
    <dbReference type="NCBI Taxonomy" id="2593652"/>
    <lineage>
        <taxon>Bacteria</taxon>
        <taxon>Bacillati</taxon>
        <taxon>Bacillota</taxon>
        <taxon>Bacilli</taxon>
        <taxon>Bacillales</taxon>
        <taxon>Bacillaceae</taxon>
        <taxon>Mangrovibacillus</taxon>
    </lineage>
</organism>
<protein>
    <submittedName>
        <fullName evidence="2">Helix-turn-helix transcriptional regulator</fullName>
    </submittedName>
</protein>
<dbReference type="PROSITE" id="PS50943">
    <property type="entry name" value="HTH_CROC1"/>
    <property type="match status" value="1"/>
</dbReference>
<accession>A0A7S8CCB6</accession>